<protein>
    <recommendedName>
        <fullName evidence="2">DUF1468 domain-containing protein</fullName>
    </recommendedName>
</protein>
<feature type="transmembrane region" description="Helical" evidence="1">
    <location>
        <begin position="126"/>
        <end position="146"/>
    </location>
</feature>
<evidence type="ECO:0000313" key="3">
    <source>
        <dbReference type="EMBL" id="GLQ53910.1"/>
    </source>
</evidence>
<dbReference type="Pfam" id="PF07331">
    <property type="entry name" value="TctB"/>
    <property type="match status" value="1"/>
</dbReference>
<sequence>MDRRRLLSAEFGLPISLLILTTIYLAETFRLRSQMSESFWEGPRAMPVLACVLMYALLVLVLVRQFRAASTAPAEGSAVRPILVTVATAIYIFAFEPLGYGLSTILFVSALFVIFGFKLEKPISFAIHAVAVTAVFYVLYAVLFGIRLPELYGII</sequence>
<reference evidence="4" key="1">
    <citation type="journal article" date="2019" name="Int. J. Syst. Evol. Microbiol.">
        <title>The Global Catalogue of Microorganisms (GCM) 10K type strain sequencing project: providing services to taxonomists for standard genome sequencing and annotation.</title>
        <authorList>
            <consortium name="The Broad Institute Genomics Platform"/>
            <consortium name="The Broad Institute Genome Sequencing Center for Infectious Disease"/>
            <person name="Wu L."/>
            <person name="Ma J."/>
        </authorList>
    </citation>
    <scope>NUCLEOTIDE SEQUENCE [LARGE SCALE GENOMIC DNA]</scope>
    <source>
        <strain evidence="4">NBRC 112416</strain>
    </source>
</reference>
<evidence type="ECO:0000259" key="2">
    <source>
        <dbReference type="Pfam" id="PF07331"/>
    </source>
</evidence>
<accession>A0ABQ5W1W8</accession>
<comment type="caution">
    <text evidence="3">The sequence shown here is derived from an EMBL/GenBank/DDBJ whole genome shotgun (WGS) entry which is preliminary data.</text>
</comment>
<keyword evidence="1" id="KW-1133">Transmembrane helix</keyword>
<feature type="transmembrane region" description="Helical" evidence="1">
    <location>
        <begin position="100"/>
        <end position="119"/>
    </location>
</feature>
<feature type="domain" description="DUF1468" evidence="2">
    <location>
        <begin position="18"/>
        <end position="149"/>
    </location>
</feature>
<evidence type="ECO:0000256" key="1">
    <source>
        <dbReference type="SAM" id="Phobius"/>
    </source>
</evidence>
<feature type="transmembrane region" description="Helical" evidence="1">
    <location>
        <begin position="78"/>
        <end position="94"/>
    </location>
</feature>
<keyword evidence="1" id="KW-0472">Membrane</keyword>
<gene>
    <name evidence="3" type="ORF">GCM10010862_11690</name>
</gene>
<organism evidence="3 4">
    <name type="scientific">Devosia nitrariae</name>
    <dbReference type="NCBI Taxonomy" id="2071872"/>
    <lineage>
        <taxon>Bacteria</taxon>
        <taxon>Pseudomonadati</taxon>
        <taxon>Pseudomonadota</taxon>
        <taxon>Alphaproteobacteria</taxon>
        <taxon>Hyphomicrobiales</taxon>
        <taxon>Devosiaceae</taxon>
        <taxon>Devosia</taxon>
    </lineage>
</organism>
<keyword evidence="4" id="KW-1185">Reference proteome</keyword>
<keyword evidence="1" id="KW-0812">Transmembrane</keyword>
<dbReference type="RefSeq" id="WP_284339363.1">
    <property type="nucleotide sequence ID" value="NZ_BSNS01000007.1"/>
</dbReference>
<proteinExistence type="predicted"/>
<dbReference type="Proteomes" id="UP001156691">
    <property type="component" value="Unassembled WGS sequence"/>
</dbReference>
<dbReference type="InterPro" id="IPR009936">
    <property type="entry name" value="DUF1468"/>
</dbReference>
<dbReference type="EMBL" id="BSNS01000007">
    <property type="protein sequence ID" value="GLQ53910.1"/>
    <property type="molecule type" value="Genomic_DNA"/>
</dbReference>
<feature type="transmembrane region" description="Helical" evidence="1">
    <location>
        <begin position="7"/>
        <end position="26"/>
    </location>
</feature>
<name>A0ABQ5W1W8_9HYPH</name>
<feature type="transmembrane region" description="Helical" evidence="1">
    <location>
        <begin position="46"/>
        <end position="66"/>
    </location>
</feature>
<evidence type="ECO:0000313" key="4">
    <source>
        <dbReference type="Proteomes" id="UP001156691"/>
    </source>
</evidence>